<evidence type="ECO:0000256" key="5">
    <source>
        <dbReference type="ARBA" id="ARBA00022490"/>
    </source>
</evidence>
<dbReference type="InterPro" id="IPR015943">
    <property type="entry name" value="WD40/YVTN_repeat-like_dom_sf"/>
</dbReference>
<accession>A0AAV0SYY7</accession>
<evidence type="ECO:0000256" key="3">
    <source>
        <dbReference type="ARBA" id="ARBA00004906"/>
    </source>
</evidence>
<dbReference type="EMBL" id="CANTFL010000080">
    <property type="protein sequence ID" value="CAI5711211.1"/>
    <property type="molecule type" value="Genomic_DNA"/>
</dbReference>
<evidence type="ECO:0000256" key="6">
    <source>
        <dbReference type="ARBA" id="ARBA00022574"/>
    </source>
</evidence>
<evidence type="ECO:0000259" key="17">
    <source>
        <dbReference type="PROSITE" id="PS50089"/>
    </source>
</evidence>
<keyword evidence="14" id="KW-0863">Zinc-finger</keyword>
<dbReference type="PANTHER" id="PTHR16047">
    <property type="entry name" value="RFWD3 PROTEIN"/>
    <property type="match status" value="1"/>
</dbReference>
<dbReference type="PANTHER" id="PTHR16047:SF7">
    <property type="entry name" value="E3 UBIQUITIN-PROTEIN LIGASE RFWD3"/>
    <property type="match status" value="1"/>
</dbReference>
<keyword evidence="15" id="KW-0175">Coiled coil</keyword>
<evidence type="ECO:0000256" key="16">
    <source>
        <dbReference type="SAM" id="MobiDB-lite"/>
    </source>
</evidence>
<evidence type="ECO:0000256" key="9">
    <source>
        <dbReference type="ARBA" id="ARBA00022763"/>
    </source>
</evidence>
<keyword evidence="12" id="KW-0539">Nucleus</keyword>
<keyword evidence="7" id="KW-0808">Transferase</keyword>
<dbReference type="GO" id="GO:0061630">
    <property type="term" value="F:ubiquitin protein ligase activity"/>
    <property type="evidence" value="ECO:0007669"/>
    <property type="project" value="UniProtKB-EC"/>
</dbReference>
<organism evidence="18 19">
    <name type="scientific">Hyaloperonospora brassicae</name>
    <name type="common">Brassica downy mildew</name>
    <name type="synonym">Peronospora brassicae</name>
    <dbReference type="NCBI Taxonomy" id="162125"/>
    <lineage>
        <taxon>Eukaryota</taxon>
        <taxon>Sar</taxon>
        <taxon>Stramenopiles</taxon>
        <taxon>Oomycota</taxon>
        <taxon>Peronosporomycetes</taxon>
        <taxon>Peronosporales</taxon>
        <taxon>Peronosporaceae</taxon>
        <taxon>Hyaloperonospora</taxon>
    </lineage>
</organism>
<comment type="catalytic activity">
    <reaction evidence="1">
        <text>S-ubiquitinyl-[E2 ubiquitin-conjugating enzyme]-L-cysteine + [acceptor protein]-L-lysine = [E2 ubiquitin-conjugating enzyme]-L-cysteine + N(6)-ubiquitinyl-[acceptor protein]-L-lysine.</text>
        <dbReference type="EC" id="2.3.2.27"/>
    </reaction>
</comment>
<evidence type="ECO:0000256" key="13">
    <source>
        <dbReference type="ARBA" id="ARBA00034306"/>
    </source>
</evidence>
<evidence type="ECO:0000256" key="7">
    <source>
        <dbReference type="ARBA" id="ARBA00022679"/>
    </source>
</evidence>
<keyword evidence="8" id="KW-0677">Repeat</keyword>
<dbReference type="GO" id="GO:0005737">
    <property type="term" value="C:cytoplasm"/>
    <property type="evidence" value="ECO:0007669"/>
    <property type="project" value="UniProtKB-SubCell"/>
</dbReference>
<reference evidence="18" key="1">
    <citation type="submission" date="2022-12" db="EMBL/GenBank/DDBJ databases">
        <authorList>
            <person name="Webb A."/>
        </authorList>
    </citation>
    <scope>NUCLEOTIDE SEQUENCE</scope>
    <source>
        <strain evidence="18">Hp1</strain>
    </source>
</reference>
<keyword evidence="10" id="KW-0833">Ubl conjugation pathway</keyword>
<keyword evidence="14" id="KW-0479">Metal-binding</keyword>
<dbReference type="Pfam" id="PF23419">
    <property type="entry name" value="WD40_RFWD3"/>
    <property type="match status" value="1"/>
</dbReference>
<evidence type="ECO:0000256" key="14">
    <source>
        <dbReference type="PROSITE-ProRule" id="PRU00175"/>
    </source>
</evidence>
<dbReference type="Gene3D" id="2.130.10.10">
    <property type="entry name" value="YVTN repeat-like/Quinoprotein amine dehydrogenase"/>
    <property type="match status" value="1"/>
</dbReference>
<dbReference type="GO" id="GO:0036297">
    <property type="term" value="P:interstrand cross-link repair"/>
    <property type="evidence" value="ECO:0007669"/>
    <property type="project" value="InterPro"/>
</dbReference>
<evidence type="ECO:0000256" key="8">
    <source>
        <dbReference type="ARBA" id="ARBA00022737"/>
    </source>
</evidence>
<dbReference type="EC" id="2.3.2.27" evidence="4"/>
<dbReference type="SUPFAM" id="SSF57850">
    <property type="entry name" value="RING/U-box"/>
    <property type="match status" value="1"/>
</dbReference>
<dbReference type="GO" id="GO:0016567">
    <property type="term" value="P:protein ubiquitination"/>
    <property type="evidence" value="ECO:0007669"/>
    <property type="project" value="InterPro"/>
</dbReference>
<evidence type="ECO:0000256" key="2">
    <source>
        <dbReference type="ARBA" id="ARBA00004496"/>
    </source>
</evidence>
<comment type="caution">
    <text evidence="18">The sequence shown here is derived from an EMBL/GenBank/DDBJ whole genome shotgun (WGS) entry which is preliminary data.</text>
</comment>
<protein>
    <recommendedName>
        <fullName evidence="4">RING-type E3 ubiquitin transferase</fullName>
        <ecNumber evidence="4">2.3.2.27</ecNumber>
    </recommendedName>
</protein>
<keyword evidence="19" id="KW-1185">Reference proteome</keyword>
<dbReference type="Pfam" id="PF13639">
    <property type="entry name" value="zf-RING_2"/>
    <property type="match status" value="1"/>
</dbReference>
<dbReference type="Gene3D" id="3.30.40.10">
    <property type="entry name" value="Zinc/RING finger domain, C3HC4 (zinc finger)"/>
    <property type="match status" value="1"/>
</dbReference>
<feature type="compositionally biased region" description="Low complexity" evidence="16">
    <location>
        <begin position="38"/>
        <end position="63"/>
    </location>
</feature>
<evidence type="ECO:0000256" key="4">
    <source>
        <dbReference type="ARBA" id="ARBA00012483"/>
    </source>
</evidence>
<feature type="coiled-coil region" evidence="15">
    <location>
        <begin position="231"/>
        <end position="258"/>
    </location>
</feature>
<comment type="subcellular location">
    <subcellularLocation>
        <location evidence="2">Cytoplasm</location>
    </subcellularLocation>
    <subcellularLocation>
        <location evidence="13">Nucleus</location>
        <location evidence="13">Nuclear body</location>
    </subcellularLocation>
</comment>
<name>A0AAV0SYY7_HYABA</name>
<feature type="domain" description="RING-type" evidence="17">
    <location>
        <begin position="164"/>
        <end position="207"/>
    </location>
</feature>
<dbReference type="InterPro" id="IPR013083">
    <property type="entry name" value="Znf_RING/FYVE/PHD"/>
</dbReference>
<dbReference type="SUPFAM" id="SSF50978">
    <property type="entry name" value="WD40 repeat-like"/>
    <property type="match status" value="1"/>
</dbReference>
<feature type="compositionally biased region" description="Polar residues" evidence="16">
    <location>
        <begin position="101"/>
        <end position="112"/>
    </location>
</feature>
<dbReference type="InterPro" id="IPR037381">
    <property type="entry name" value="RFWD3"/>
</dbReference>
<comment type="pathway">
    <text evidence="3">Protein modification; protein ubiquitination.</text>
</comment>
<evidence type="ECO:0000313" key="19">
    <source>
        <dbReference type="Proteomes" id="UP001162031"/>
    </source>
</evidence>
<evidence type="ECO:0000256" key="15">
    <source>
        <dbReference type="SAM" id="Coils"/>
    </source>
</evidence>
<dbReference type="InterPro" id="IPR036322">
    <property type="entry name" value="WD40_repeat_dom_sf"/>
</dbReference>
<dbReference type="InterPro" id="IPR056527">
    <property type="entry name" value="WD40_RFWD3"/>
</dbReference>
<feature type="region of interest" description="Disordered" evidence="16">
    <location>
        <begin position="1"/>
        <end position="118"/>
    </location>
</feature>
<dbReference type="GO" id="GO:0008270">
    <property type="term" value="F:zinc ion binding"/>
    <property type="evidence" value="ECO:0007669"/>
    <property type="project" value="UniProtKB-KW"/>
</dbReference>
<feature type="compositionally biased region" description="Basic and acidic residues" evidence="16">
    <location>
        <begin position="25"/>
        <end position="37"/>
    </location>
</feature>
<keyword evidence="11" id="KW-0234">DNA repair</keyword>
<keyword evidence="9" id="KW-0227">DNA damage</keyword>
<sequence length="714" mass="76409">MSTQNADRPLGSGDPNDTDDDDVDVDARSSDNTHESSESVSEYVVSSEDSASESGAETSARSSRPLGSVSTTTSDEVARVSPISAIDTTTTTTTSRSTDDAVSQLSAPPSTTVEDDDDDDVQILTATEAAVALEAAARRAGDGPTASRKRNRSCIEIRPEATECTICCEGCTIVGRHRLVALKCGHVFGKRCIERWIKARHTCPNCSAVVQCTDICLLFSNHVAVVDNAGLDDMTKKYQEEKQKSRKLESDMVAVKAQLYNSMTETKWLQSMLDGYKRDAAGVRCSCTAEQNKVGHTASAATNASGCLSAPVPLTASDHVVSSQSTIDAPATCALSNLRQPVVSSLSQPAAEDTFADAVQKYKPIFDVRLSSARVFSIARSCSFLYVGEEVGNGSYGVMKIVGQDPRCRVQVPVHSSSVRDICIHPTTGSAITVAFDGKLAVTSLEQKKVVFEVAFPADRRLGWSCSSSERDPNSIYCGFQNGTVAKYDMRKPVAGEQGIVQTFLLPERQPVHSIKLFESDYEGRPTECLAAATFRGVSVWKDVANTTVTGAGQTTDNGPVAATTTCHMPRDHACCSLASNQLRSTQMVVSSRSTSTMHSVFDFSSVQSGQLAPRTEFAGHNSVAVLSRSAIWSEWNGSSVAASWSRDIERISLWDVAARREIYGPESTPVSAADAALPVVDIQHAVASNTWSSGLALLGTMTCRRLCVYRSGG</sequence>
<evidence type="ECO:0000256" key="12">
    <source>
        <dbReference type="ARBA" id="ARBA00023242"/>
    </source>
</evidence>
<keyword evidence="14" id="KW-0862">Zinc</keyword>
<evidence type="ECO:0000313" key="18">
    <source>
        <dbReference type="EMBL" id="CAI5711211.1"/>
    </source>
</evidence>
<proteinExistence type="predicted"/>
<keyword evidence="6" id="KW-0853">WD repeat</keyword>
<dbReference type="GO" id="GO:0016604">
    <property type="term" value="C:nuclear body"/>
    <property type="evidence" value="ECO:0007669"/>
    <property type="project" value="UniProtKB-SubCell"/>
</dbReference>
<dbReference type="AlphaFoldDB" id="A0AAV0SYY7"/>
<evidence type="ECO:0000256" key="1">
    <source>
        <dbReference type="ARBA" id="ARBA00000900"/>
    </source>
</evidence>
<dbReference type="PROSITE" id="PS50089">
    <property type="entry name" value="ZF_RING_2"/>
    <property type="match status" value="1"/>
</dbReference>
<feature type="compositionally biased region" description="Low complexity" evidence="16">
    <location>
        <begin position="87"/>
        <end position="96"/>
    </location>
</feature>
<evidence type="ECO:0000256" key="11">
    <source>
        <dbReference type="ARBA" id="ARBA00023204"/>
    </source>
</evidence>
<dbReference type="InterPro" id="IPR001841">
    <property type="entry name" value="Znf_RING"/>
</dbReference>
<dbReference type="Proteomes" id="UP001162031">
    <property type="component" value="Unassembled WGS sequence"/>
</dbReference>
<keyword evidence="5" id="KW-0963">Cytoplasm</keyword>
<evidence type="ECO:0000256" key="10">
    <source>
        <dbReference type="ARBA" id="ARBA00022786"/>
    </source>
</evidence>
<gene>
    <name evidence="18" type="ORF">HBR001_LOCUS617</name>
</gene>